<organism evidence="1 2">
    <name type="scientific">Avena sativa</name>
    <name type="common">Oat</name>
    <dbReference type="NCBI Taxonomy" id="4498"/>
    <lineage>
        <taxon>Eukaryota</taxon>
        <taxon>Viridiplantae</taxon>
        <taxon>Streptophyta</taxon>
        <taxon>Embryophyta</taxon>
        <taxon>Tracheophyta</taxon>
        <taxon>Spermatophyta</taxon>
        <taxon>Magnoliopsida</taxon>
        <taxon>Liliopsida</taxon>
        <taxon>Poales</taxon>
        <taxon>Poaceae</taxon>
        <taxon>BOP clade</taxon>
        <taxon>Pooideae</taxon>
        <taxon>Poodae</taxon>
        <taxon>Poeae</taxon>
        <taxon>Poeae Chloroplast Group 1 (Aveneae type)</taxon>
        <taxon>Aveninae</taxon>
        <taxon>Avena</taxon>
    </lineage>
</organism>
<protein>
    <submittedName>
        <fullName evidence="1">Uncharacterized protein</fullName>
    </submittedName>
</protein>
<sequence>MDGGAMELVSTVGQLVGEEYRQLRGVGGQIAELRDELATMNAILRMQSEAEEGSVDHFVREWMKQVRELAYDAEDCVHLYIFRVRCRPRDGFVTWSKRLLATVFSCRRLAGEIEALRARAVAISERHARYGLSRDALCRSPSLAPVPASGWSAQALRTADDLDEFVGIRSQAEILTKLIDAEEGDKKLKVFSVVGFRGLGKTTLAMVLCRQLEAKFQRQAQVSVSQAFDGRNDLKGLLTRVLEQIVKPKASDGKGIIKEENPLDGVDRMTEDKLAGKIKEVLNGMSNHASLQDHHLDECERFPEDAEVHTIVMVSYNMTVAADAVAEHDYTLEVVADTEDVTVAEAACEAEVSQVEEVVA</sequence>
<keyword evidence="2" id="KW-1185">Reference proteome</keyword>
<dbReference type="Proteomes" id="UP001732700">
    <property type="component" value="Chromosome 4D"/>
</dbReference>
<evidence type="ECO:0000313" key="1">
    <source>
        <dbReference type="EnsemblPlants" id="AVESA.00010b.r2.4DG0755800.1.CDS"/>
    </source>
</evidence>
<evidence type="ECO:0000313" key="2">
    <source>
        <dbReference type="Proteomes" id="UP001732700"/>
    </source>
</evidence>
<dbReference type="EnsemblPlants" id="AVESA.00010b.r2.4DG0755800.1">
    <property type="protein sequence ID" value="AVESA.00010b.r2.4DG0755800.1.CDS"/>
    <property type="gene ID" value="AVESA.00010b.r2.4DG0755800"/>
</dbReference>
<accession>A0ACD5X8Q4</accession>
<reference evidence="1" key="2">
    <citation type="submission" date="2025-09" db="UniProtKB">
        <authorList>
            <consortium name="EnsemblPlants"/>
        </authorList>
    </citation>
    <scope>IDENTIFICATION</scope>
</reference>
<reference evidence="1" key="1">
    <citation type="submission" date="2021-05" db="EMBL/GenBank/DDBJ databases">
        <authorList>
            <person name="Scholz U."/>
            <person name="Mascher M."/>
            <person name="Fiebig A."/>
        </authorList>
    </citation>
    <scope>NUCLEOTIDE SEQUENCE [LARGE SCALE GENOMIC DNA]</scope>
</reference>
<proteinExistence type="predicted"/>
<name>A0ACD5X8Q4_AVESA</name>